<accession>A0A7J8VMW6</accession>
<sequence length="16" mass="1856">MIGGYLMLYLSRNLVI</sequence>
<proteinExistence type="predicted"/>
<evidence type="ECO:0000313" key="2">
    <source>
        <dbReference type="Proteomes" id="UP000593573"/>
    </source>
</evidence>
<name>A0A7J8VMW6_9ROSI</name>
<organism evidence="1 2">
    <name type="scientific">Gossypium klotzschianum</name>
    <dbReference type="NCBI Taxonomy" id="34286"/>
    <lineage>
        <taxon>Eukaryota</taxon>
        <taxon>Viridiplantae</taxon>
        <taxon>Streptophyta</taxon>
        <taxon>Embryophyta</taxon>
        <taxon>Tracheophyta</taxon>
        <taxon>Spermatophyta</taxon>
        <taxon>Magnoliopsida</taxon>
        <taxon>eudicotyledons</taxon>
        <taxon>Gunneridae</taxon>
        <taxon>Pentapetalae</taxon>
        <taxon>rosids</taxon>
        <taxon>malvids</taxon>
        <taxon>Malvales</taxon>
        <taxon>Malvaceae</taxon>
        <taxon>Malvoideae</taxon>
        <taxon>Gossypium</taxon>
    </lineage>
</organism>
<gene>
    <name evidence="1" type="ORF">Goklo_003887</name>
</gene>
<dbReference type="AlphaFoldDB" id="A0A7J8VMW6"/>
<dbReference type="EMBL" id="JABFAB010000011">
    <property type="protein sequence ID" value="MBA0663799.1"/>
    <property type="molecule type" value="Genomic_DNA"/>
</dbReference>
<comment type="caution">
    <text evidence="1">The sequence shown here is derived from an EMBL/GenBank/DDBJ whole genome shotgun (WGS) entry which is preliminary data.</text>
</comment>
<protein>
    <submittedName>
        <fullName evidence="1">Uncharacterized protein</fullName>
    </submittedName>
</protein>
<dbReference type="Proteomes" id="UP000593573">
    <property type="component" value="Unassembled WGS sequence"/>
</dbReference>
<reference evidence="1 2" key="1">
    <citation type="journal article" date="2019" name="Genome Biol. Evol.">
        <title>Insights into the evolution of the New World diploid cottons (Gossypium, subgenus Houzingenia) based on genome sequencing.</title>
        <authorList>
            <person name="Grover C.E."/>
            <person name="Arick M.A. 2nd"/>
            <person name="Thrash A."/>
            <person name="Conover J.L."/>
            <person name="Sanders W.S."/>
            <person name="Peterson D.G."/>
            <person name="Frelichowski J.E."/>
            <person name="Scheffler J.A."/>
            <person name="Scheffler B.E."/>
            <person name="Wendel J.F."/>
        </authorList>
    </citation>
    <scope>NUCLEOTIDE SEQUENCE [LARGE SCALE GENOMIC DNA]</scope>
    <source>
        <strain evidence="1">57</strain>
        <tissue evidence="1">Leaf</tissue>
    </source>
</reference>
<keyword evidence="2" id="KW-1185">Reference proteome</keyword>
<evidence type="ECO:0000313" key="1">
    <source>
        <dbReference type="EMBL" id="MBA0663799.1"/>
    </source>
</evidence>